<dbReference type="EMBL" id="CAUYUJ010017871">
    <property type="protein sequence ID" value="CAK0878659.1"/>
    <property type="molecule type" value="Genomic_DNA"/>
</dbReference>
<feature type="domain" description="EF-hand" evidence="7">
    <location>
        <begin position="327"/>
        <end position="362"/>
    </location>
</feature>
<feature type="region of interest" description="Disordered" evidence="6">
    <location>
        <begin position="1"/>
        <end position="36"/>
    </location>
</feature>
<feature type="domain" description="EF-hand" evidence="7">
    <location>
        <begin position="404"/>
        <end position="439"/>
    </location>
</feature>
<feature type="compositionally biased region" description="Low complexity" evidence="6">
    <location>
        <begin position="577"/>
        <end position="586"/>
    </location>
</feature>
<dbReference type="Pfam" id="PF13499">
    <property type="entry name" value="EF-hand_7"/>
    <property type="match status" value="1"/>
</dbReference>
<dbReference type="InterPro" id="IPR018247">
    <property type="entry name" value="EF_Hand_1_Ca_BS"/>
</dbReference>
<protein>
    <recommendedName>
        <fullName evidence="1">Calmodulin</fullName>
    </recommendedName>
</protein>
<dbReference type="PANTHER" id="PTHR23048">
    <property type="entry name" value="MYOSIN LIGHT CHAIN 1, 3"/>
    <property type="match status" value="1"/>
</dbReference>
<feature type="region of interest" description="Disordered" evidence="6">
    <location>
        <begin position="65"/>
        <end position="241"/>
    </location>
</feature>
<evidence type="ECO:0000313" key="9">
    <source>
        <dbReference type="Proteomes" id="UP001189429"/>
    </source>
</evidence>
<comment type="caution">
    <text evidence="8">The sequence shown here is derived from an EMBL/GenBank/DDBJ whole genome shotgun (WGS) entry which is preliminary data.</text>
</comment>
<feature type="domain" description="EF-hand" evidence="7">
    <location>
        <begin position="363"/>
        <end position="398"/>
    </location>
</feature>
<feature type="compositionally biased region" description="Low complexity" evidence="6">
    <location>
        <begin position="93"/>
        <end position="112"/>
    </location>
</feature>
<keyword evidence="9" id="KW-1185">Reference proteome</keyword>
<dbReference type="Proteomes" id="UP001189429">
    <property type="component" value="Unassembled WGS sequence"/>
</dbReference>
<dbReference type="Gene3D" id="1.10.238.10">
    <property type="entry name" value="EF-hand"/>
    <property type="match status" value="2"/>
</dbReference>
<dbReference type="InterPro" id="IPR050230">
    <property type="entry name" value="CALM/Myosin/TropC-like"/>
</dbReference>
<keyword evidence="3" id="KW-0677">Repeat</keyword>
<evidence type="ECO:0000256" key="6">
    <source>
        <dbReference type="SAM" id="MobiDB-lite"/>
    </source>
</evidence>
<dbReference type="Pfam" id="PF13202">
    <property type="entry name" value="EF-hand_5"/>
    <property type="match status" value="1"/>
</dbReference>
<feature type="compositionally biased region" description="Basic and acidic residues" evidence="6">
    <location>
        <begin position="210"/>
        <end position="223"/>
    </location>
</feature>
<accession>A0ABN9VYA0</accession>
<dbReference type="PROSITE" id="PS00018">
    <property type="entry name" value="EF_HAND_1"/>
    <property type="match status" value="2"/>
</dbReference>
<feature type="compositionally biased region" description="Low complexity" evidence="6">
    <location>
        <begin position="224"/>
        <end position="235"/>
    </location>
</feature>
<feature type="domain" description="EF-hand" evidence="7">
    <location>
        <begin position="440"/>
        <end position="475"/>
    </location>
</feature>
<evidence type="ECO:0000313" key="8">
    <source>
        <dbReference type="EMBL" id="CAK0878659.1"/>
    </source>
</evidence>
<evidence type="ECO:0000256" key="2">
    <source>
        <dbReference type="ARBA" id="ARBA00022723"/>
    </source>
</evidence>
<dbReference type="CDD" id="cd15898">
    <property type="entry name" value="EFh_PI-PLC"/>
    <property type="match status" value="1"/>
</dbReference>
<dbReference type="PANTHER" id="PTHR23048:SF0">
    <property type="entry name" value="CALMODULIN LIKE 3"/>
    <property type="match status" value="1"/>
</dbReference>
<reference evidence="8" key="1">
    <citation type="submission" date="2023-10" db="EMBL/GenBank/DDBJ databases">
        <authorList>
            <person name="Chen Y."/>
            <person name="Shah S."/>
            <person name="Dougan E. K."/>
            <person name="Thang M."/>
            <person name="Chan C."/>
        </authorList>
    </citation>
    <scope>NUCLEOTIDE SEQUENCE [LARGE SCALE GENOMIC DNA]</scope>
</reference>
<organism evidence="8 9">
    <name type="scientific">Prorocentrum cordatum</name>
    <dbReference type="NCBI Taxonomy" id="2364126"/>
    <lineage>
        <taxon>Eukaryota</taxon>
        <taxon>Sar</taxon>
        <taxon>Alveolata</taxon>
        <taxon>Dinophyceae</taxon>
        <taxon>Prorocentrales</taxon>
        <taxon>Prorocentraceae</taxon>
        <taxon>Prorocentrum</taxon>
    </lineage>
</organism>
<sequence length="645" mass="69710">HRSGSSTVLPAAPAPPRDPPGALATQPVPRELPTPAEVEQRLLRLLEAATSGGPVGEASLLAAYGSPQLSPTGQRAPSSWPCSPSGSQPGAWPEPAAAPHAGTAPPAAAPAEGGAGTGPGARQPGGSRPAACRGERFFEDALGEPEPQGGGGLRRALFQVQTQSPRACRRTSAHASPCAPGVAEKGTRRSSVASPWPTPVHGGSPQAAAGDRRSFSLKDETPSRRWSSVRPPSKSAHPSPEVLIEPSCSETISTRVKRMLSEDHLISVFNRFKKDGEVHKDSLSSALTFLGFHPVVERINEVAEEVSIYATVDLREFCNIVQLYLERRLIDQRLAFHGADEDRSGKLDMQEISALLLQLGMKPMDFVIKGIFEEVDEDRDGAIDADEFDEFWRIMESRAGFCRVEYNRLMGAFDTFDCDHSGTLDLEETSRMLHYLNYTLSSDEAQDIFRSVDVSNLGHLCKHEFLLFMRRTREHEVGKISECLVNVFDYTKERTLTKLLVTLGHVPNRNAVIECAEDAGIDLTDDTASSNRVDHREATELVPRRAFGSRALRLSSVSFLLPREAQEPDVGHGLGATPQEQAAQQHQQDDDPDTERACAGCRSGAGGQRRRGVAVPGAVPLPRGPDPRGAARGPGGIRARDGRRG</sequence>
<evidence type="ECO:0000259" key="7">
    <source>
        <dbReference type="PROSITE" id="PS50222"/>
    </source>
</evidence>
<dbReference type="InterPro" id="IPR002048">
    <property type="entry name" value="EF_hand_dom"/>
</dbReference>
<evidence type="ECO:0000256" key="3">
    <source>
        <dbReference type="ARBA" id="ARBA00022737"/>
    </source>
</evidence>
<dbReference type="InterPro" id="IPR011992">
    <property type="entry name" value="EF-hand-dom_pair"/>
</dbReference>
<feature type="compositionally biased region" description="Polar residues" evidence="6">
    <location>
        <begin position="67"/>
        <end position="88"/>
    </location>
</feature>
<dbReference type="SMART" id="SM00054">
    <property type="entry name" value="EFh"/>
    <property type="match status" value="4"/>
</dbReference>
<name>A0ABN9VYA0_9DINO</name>
<keyword evidence="2" id="KW-0479">Metal-binding</keyword>
<evidence type="ECO:0000256" key="1">
    <source>
        <dbReference type="ARBA" id="ARBA00020786"/>
    </source>
</evidence>
<gene>
    <name evidence="8" type="ORF">PCOR1329_LOCUS62356</name>
</gene>
<dbReference type="PROSITE" id="PS50222">
    <property type="entry name" value="EF_HAND_2"/>
    <property type="match status" value="4"/>
</dbReference>
<evidence type="ECO:0000256" key="5">
    <source>
        <dbReference type="ARBA" id="ARBA00022990"/>
    </source>
</evidence>
<proteinExistence type="predicted"/>
<evidence type="ECO:0000256" key="4">
    <source>
        <dbReference type="ARBA" id="ARBA00022837"/>
    </source>
</evidence>
<keyword evidence="4" id="KW-0106">Calcium</keyword>
<dbReference type="SUPFAM" id="SSF47473">
    <property type="entry name" value="EF-hand"/>
    <property type="match status" value="1"/>
</dbReference>
<feature type="region of interest" description="Disordered" evidence="6">
    <location>
        <begin position="567"/>
        <end position="645"/>
    </location>
</feature>
<feature type="non-terminal residue" evidence="8">
    <location>
        <position position="1"/>
    </location>
</feature>
<keyword evidence="5" id="KW-0007">Acetylation</keyword>